<evidence type="ECO:0000256" key="1">
    <source>
        <dbReference type="SAM" id="Coils"/>
    </source>
</evidence>
<dbReference type="EMBL" id="JAVRRT010000009">
    <property type="protein sequence ID" value="KAK5168742.1"/>
    <property type="molecule type" value="Genomic_DNA"/>
</dbReference>
<evidence type="ECO:0008006" key="5">
    <source>
        <dbReference type="Google" id="ProtNLM"/>
    </source>
</evidence>
<proteinExistence type="predicted"/>
<feature type="compositionally biased region" description="Low complexity" evidence="2">
    <location>
        <begin position="220"/>
        <end position="229"/>
    </location>
</feature>
<feature type="compositionally biased region" description="Acidic residues" evidence="2">
    <location>
        <begin position="2197"/>
        <end position="2229"/>
    </location>
</feature>
<feature type="region of interest" description="Disordered" evidence="2">
    <location>
        <begin position="205"/>
        <end position="229"/>
    </location>
</feature>
<protein>
    <recommendedName>
        <fullName evidence="5">Chromosome segregation ATPase family protein</fullName>
    </recommendedName>
</protein>
<gene>
    <name evidence="3" type="ORF">LTR77_006051</name>
</gene>
<feature type="coiled-coil region" evidence="1">
    <location>
        <begin position="1749"/>
        <end position="1783"/>
    </location>
</feature>
<feature type="compositionally biased region" description="Basic and acidic residues" evidence="2">
    <location>
        <begin position="114"/>
        <end position="130"/>
    </location>
</feature>
<reference evidence="3 4" key="1">
    <citation type="submission" date="2023-08" db="EMBL/GenBank/DDBJ databases">
        <title>Black Yeasts Isolated from many extreme environments.</title>
        <authorList>
            <person name="Coleine C."/>
            <person name="Stajich J.E."/>
            <person name="Selbmann L."/>
        </authorList>
    </citation>
    <scope>NUCLEOTIDE SEQUENCE [LARGE SCALE GENOMIC DNA]</scope>
    <source>
        <strain evidence="3 4">CCFEE 5935</strain>
    </source>
</reference>
<dbReference type="PANTHER" id="PTHR45615">
    <property type="entry name" value="MYOSIN HEAVY CHAIN, NON-MUSCLE"/>
    <property type="match status" value="1"/>
</dbReference>
<feature type="compositionally biased region" description="Polar residues" evidence="2">
    <location>
        <begin position="76"/>
        <end position="92"/>
    </location>
</feature>
<feature type="compositionally biased region" description="Polar residues" evidence="2">
    <location>
        <begin position="2157"/>
        <end position="2172"/>
    </location>
</feature>
<dbReference type="PANTHER" id="PTHR45615:SF80">
    <property type="entry name" value="GRIP DOMAIN-CONTAINING PROTEIN"/>
    <property type="match status" value="1"/>
</dbReference>
<evidence type="ECO:0000313" key="3">
    <source>
        <dbReference type="EMBL" id="KAK5168742.1"/>
    </source>
</evidence>
<dbReference type="Proteomes" id="UP001337655">
    <property type="component" value="Unassembled WGS sequence"/>
</dbReference>
<feature type="compositionally biased region" description="Basic and acidic residues" evidence="2">
    <location>
        <begin position="1"/>
        <end position="16"/>
    </location>
</feature>
<evidence type="ECO:0000256" key="2">
    <source>
        <dbReference type="SAM" id="MobiDB-lite"/>
    </source>
</evidence>
<accession>A0AAV9P9T7</accession>
<dbReference type="RefSeq" id="XP_064658208.1">
    <property type="nucleotide sequence ID" value="XM_064803293.1"/>
</dbReference>
<feature type="coiled-coil region" evidence="1">
    <location>
        <begin position="1858"/>
        <end position="1927"/>
    </location>
</feature>
<dbReference type="GeneID" id="89927391"/>
<name>A0AAV9P9T7_9PEZI</name>
<sequence>MPATEREASRDSEVRHQHSWSESGRMSVPMWDSSDPDRAPPPLPLNPTHSPTTKANTSAGIAAAARQIVERARESQPLSSYTSNNGTPQGSPERSLIKGAHHKRMQSLQTGNVKDLRNYLDNRSPERSPERPVSGGGFSSFSRQESKEDIFERSSTPTPAPRDPLKDTPSLRPSTRPGPRPLLGENTPPSATMLALQTMQVPEQPLHDVTNGPATPTLPRSNSNFDRSSSNYDLSSQLLNLTSIATNLQKEMTALSRRSKDNATDLLSLKDATNKRDEEIHKSLRRLGMNLDPGLLGPPPVPGEVGRSASSFATFLDNKPFNSPPSAQKSYSVPRAASAHSFLEERIGSPSPFSIEGTASMAMLEKIIRDMVTKDGQDHLQRLLTELLEKSQKENVEAARKVEELSEFIKEKSGSQAIVRVSKDGPPKLDLNFDSPNSMQKTRDAGGKEARMIGTDSEIIKMLEHIKSAMTHTGGTTSEVKGIVRDLRGEILGMGRDLGQKLEKVSTSQLTNALDRSIEDGQGGLDAGEVQSIIDESIADLKTHISNLMQQRAEEDDNTFKQLANTRGGPDGEEMLAVIKHALSEHADSIVKHEPESGDSSVDREAILEVVKEGLEGFEPDISIQQFGLEREEILDVLKQGFEDHSNSRAEPAVASVDKGEVFEAVQEALKDFRTPLPDEQIEQMREELLGSVRQALEQFSPPPAGPADDEATRFAVIEAVKEGLANHGPSAPREMEISREDLFDAVKASLDGSAIPFGGLGEEVLRQLQDLVDGMRVEFQQYIAANGRDTEQVLDAVKDGLESLRGEIESYVDRAQDVTGKDEIVDALKDGLEQLRADTQGYVAEGPTNDKSKADMVQYLRSEFEHLHEVIGSRDMARDSGEELQPQHAAEVILALKEGMEELKSHVGNSRSVDGEESGPSEEMLEAMKEEFEQLKTAVLNANANDKSELIETIQDSLGALHARFNGSEMSGLSGGATEDIINEMHTEFSQLKESLHSIIGDADRDAIVSGVKQSIDDLRTQLSADQSDAAAEALGAIKEELEGFKESMGSSVVVGGGGNGQVSDETLESIRTGLDEIKESVAKGSDLGLTDELLEAIQGEFDKLRNGIATSVAHGGSQEEVLDAVRLGLDDLRSHIDKKSQDPEQRDTQHTELLDAINEGLESLHTDVIKTLDKPLDMTVNYEILDTLKEGLAGLRADIDKLKSADGTAIMPKGGEIVLADGAEVGQARDVGAEAGVAAGVAAAAATGMNDEGVEKIEMAITQLQMKIDAMSASLGDLGTARPAAESVEREDIIALKVLLKDIQDSVVSMAEREQPAPGEGAAMKEDTDAIETLLRNTKSQLEDMAMPDPANVVTKDQMDALEATVRVTNEGIDGLVDKLENTTAGKADVAVVEVLAQDLKTAMDELKDRMPVPDPDEEKPELMTKADLDILGVMCTDIKTRVNEMVIPDPEELPSKADVEQLHGLITDFRESHDKLKESYETDIAVTAKAFDDRKQEFEETVQQLTDFKDSLSEMKEELLAKLGDGETGIDTLGETLKSLEEKTSHEPVTAEIQSLLEKVKEEFERAHGSIEAIKVDHNEAAESSLEKQAEHKEALVTEIGEKLETYFDGLMSKYDDAQHAAEEKAKGMEENAAKQDEMLTNMKTMTDDLRLSIDTLGSTLTAFPETMEKMTEESKTVFNKVDDTYNKLDETQEGLKFEHSVTRDEVAKVLAAIGGLQSDLSEHNPRFMVTLKEVQAMLGQHYEHSQKASDAAAEHAQAVKELQEQVRGIGTQNEELKTNMSSLPQLMPAPSTDSAPPPEPERYDDTVMHEKLDKLVGHAEEASKGSAQLERLDQIHEKVMATAAEVSAFVATQAKQITEEHESKEREAEELALLLERRQAKKDEIEDDITVLNDEKDTLRTAVEALRAEKEALTSQKSRLAADVSSLETAMHIRREELHEMDKKAEGIERRMLEGVMNQSRMLLLAKSAKPAPSPKKKPQGRDLRVPSNASATSAQTVTSSVPAMKANHSLAMKSRPGMQRNGALSNTAERRIMSLNQINNNVAYGGSTLSSNPSLASQGMKRSHSVKTQYPRKPSWAGKRDLLAPVEQNKENETLSEESEDELQRPDSPSVYGSDAATERRTSLMSGRDSYSTYPEGSGTEGITPGVESRMSYGTSDLSYGTGSYMTGSEIDRRTSLGSSAEGVVAGGQSVIDEEPSEEEFHELSGDEGEGQEEQAEAEAEAEEAAPLQLRLEAAPGGDPEADKQKVTWPHAFDSALGSDMPTAALSSVDGGSYFGR</sequence>
<feature type="compositionally biased region" description="Low complexity" evidence="2">
    <location>
        <begin position="1992"/>
        <end position="2005"/>
    </location>
</feature>
<comment type="caution">
    <text evidence="3">The sequence shown here is derived from an EMBL/GenBank/DDBJ whole genome shotgun (WGS) entry which is preliminary data.</text>
</comment>
<keyword evidence="4" id="KW-1185">Reference proteome</keyword>
<feature type="region of interest" description="Disordered" evidence="2">
    <location>
        <begin position="1"/>
        <end position="189"/>
    </location>
</feature>
<feature type="compositionally biased region" description="Basic and acidic residues" evidence="2">
    <location>
        <begin position="2083"/>
        <end position="2098"/>
    </location>
</feature>
<evidence type="ECO:0000313" key="4">
    <source>
        <dbReference type="Proteomes" id="UP001337655"/>
    </source>
</evidence>
<feature type="region of interest" description="Disordered" evidence="2">
    <location>
        <begin position="1786"/>
        <end position="1807"/>
    </location>
</feature>
<feature type="region of interest" description="Disordered" evidence="2">
    <location>
        <begin position="427"/>
        <end position="449"/>
    </location>
</feature>
<feature type="region of interest" description="Disordered" evidence="2">
    <location>
        <begin position="1972"/>
        <end position="2009"/>
    </location>
</feature>
<organism evidence="3 4">
    <name type="scientific">Saxophila tyrrhenica</name>
    <dbReference type="NCBI Taxonomy" id="1690608"/>
    <lineage>
        <taxon>Eukaryota</taxon>
        <taxon>Fungi</taxon>
        <taxon>Dikarya</taxon>
        <taxon>Ascomycota</taxon>
        <taxon>Pezizomycotina</taxon>
        <taxon>Dothideomycetes</taxon>
        <taxon>Dothideomycetidae</taxon>
        <taxon>Mycosphaerellales</taxon>
        <taxon>Extremaceae</taxon>
        <taxon>Saxophila</taxon>
    </lineage>
</organism>
<feature type="compositionally biased region" description="Low complexity" evidence="2">
    <location>
        <begin position="2230"/>
        <end position="2241"/>
    </location>
</feature>
<feature type="region of interest" description="Disordered" evidence="2">
    <location>
        <begin position="2054"/>
        <end position="2282"/>
    </location>
</feature>
<feature type="compositionally biased region" description="Polar residues" evidence="2">
    <location>
        <begin position="2128"/>
        <end position="2140"/>
    </location>
</feature>
<keyword evidence="1" id="KW-0175">Coiled coil</keyword>